<feature type="domain" description="Cytochrome c" evidence="6">
    <location>
        <begin position="357"/>
        <end position="536"/>
    </location>
</feature>
<dbReference type="Pfam" id="PF06537">
    <property type="entry name" value="DHOR"/>
    <property type="match status" value="1"/>
</dbReference>
<dbReference type="Gene3D" id="1.10.760.10">
    <property type="entry name" value="Cytochrome c-like domain"/>
    <property type="match status" value="1"/>
</dbReference>
<comment type="caution">
    <text evidence="7">The sequence shown here is derived from an EMBL/GenBank/DDBJ whole genome shotgun (WGS) entry which is preliminary data.</text>
</comment>
<dbReference type="AlphaFoldDB" id="A0A9X2EMW9"/>
<dbReference type="GO" id="GO:0020037">
    <property type="term" value="F:heme binding"/>
    <property type="evidence" value="ECO:0007669"/>
    <property type="project" value="InterPro"/>
</dbReference>
<dbReference type="PANTHER" id="PTHR30600">
    <property type="entry name" value="CYTOCHROME C PEROXIDASE-RELATED"/>
    <property type="match status" value="1"/>
</dbReference>
<dbReference type="GO" id="GO:0009055">
    <property type="term" value="F:electron transfer activity"/>
    <property type="evidence" value="ECO:0007669"/>
    <property type="project" value="InterPro"/>
</dbReference>
<evidence type="ECO:0000256" key="5">
    <source>
        <dbReference type="SAM" id="SignalP"/>
    </source>
</evidence>
<dbReference type="RefSeq" id="WP_252468076.1">
    <property type="nucleotide sequence ID" value="NZ_JALBWM010000052.1"/>
</dbReference>
<keyword evidence="5" id="KW-0732">Signal</keyword>
<dbReference type="PROSITE" id="PS51007">
    <property type="entry name" value="CYTC"/>
    <property type="match status" value="1"/>
</dbReference>
<evidence type="ECO:0000256" key="1">
    <source>
        <dbReference type="ARBA" id="ARBA00022617"/>
    </source>
</evidence>
<feature type="signal peptide" evidence="5">
    <location>
        <begin position="1"/>
        <end position="26"/>
    </location>
</feature>
<keyword evidence="8" id="KW-1185">Reference proteome</keyword>
<evidence type="ECO:0000256" key="4">
    <source>
        <dbReference type="PROSITE-ProRule" id="PRU00433"/>
    </source>
</evidence>
<name>A0A9X2EMW9_9GAMM</name>
<dbReference type="InterPro" id="IPR010538">
    <property type="entry name" value="DHOR"/>
</dbReference>
<dbReference type="SUPFAM" id="SSF46626">
    <property type="entry name" value="Cytochrome c"/>
    <property type="match status" value="2"/>
</dbReference>
<organism evidence="7 8">
    <name type="scientific">Microbulbifer okhotskensis</name>
    <dbReference type="NCBI Taxonomy" id="2926617"/>
    <lineage>
        <taxon>Bacteria</taxon>
        <taxon>Pseudomonadati</taxon>
        <taxon>Pseudomonadota</taxon>
        <taxon>Gammaproteobacteria</taxon>
        <taxon>Cellvibrionales</taxon>
        <taxon>Microbulbiferaceae</taxon>
        <taxon>Microbulbifer</taxon>
    </lineage>
</organism>
<reference evidence="7" key="1">
    <citation type="journal article" date="2022" name="Arch. Microbiol.">
        <title>Microbulbifer okhotskensis sp. nov., isolated from a deep bottom sediment of the Okhotsk Sea.</title>
        <authorList>
            <person name="Romanenko L."/>
            <person name="Kurilenko V."/>
            <person name="Otstavnykh N."/>
            <person name="Velansky P."/>
            <person name="Isaeva M."/>
            <person name="Mikhailov V."/>
        </authorList>
    </citation>
    <scope>NUCLEOTIDE SEQUENCE</scope>
    <source>
        <strain evidence="7">OS29</strain>
    </source>
</reference>
<proteinExistence type="predicted"/>
<evidence type="ECO:0000313" key="8">
    <source>
        <dbReference type="Proteomes" id="UP001139028"/>
    </source>
</evidence>
<dbReference type="InterPro" id="IPR036909">
    <property type="entry name" value="Cyt_c-like_dom_sf"/>
</dbReference>
<keyword evidence="2 4" id="KW-0479">Metal-binding</keyword>
<sequence>MIVKKHLLPISLAISALTFGATPALADFGSKHDKNRVPKHARKNQRQQKAGAFDFSEIFDTVQILNAGAVEIHLGGHLEQSELEAMDPLEAYVHAFEEGDELFEINYNALDGVGVNVGNGKRFTSFPRPDLKGPNAWANILPHRATGPNGDSCISCHNVPVADGGGGVNDNVIRMDPERQQKGFIERQSPHLFGMGAVQLVAEEMTTALHAQRDEAISESCSSDADTTVELTAKGVSFGELTVSCEEVNYDNVEGLNSDLVVRPFEWKGLTGFVRAFVRGAAHQELGMQATELVGDVDSDFDSITNELSVGDITALTIYNAAQPRPVTKVELNSIINTLSEEEQETYGLPLSDADMASIENGEALFNSIDCASCHSPEMEVASPVFYEPSQHANYRDETYPAGDIAGLPSTSLQFNLLTEIMDNPQELASGQTLGQFEESENGGALVRLYGDLKRHDMGRAMAEEIDEGNVGASVFLTENLWGVGSTPPYLHDGRATTMAEAILYHGGEAESSKEQFESLSDTEKADLVNFLDNLVLYLAEE</sequence>
<evidence type="ECO:0000313" key="7">
    <source>
        <dbReference type="EMBL" id="MCO1335177.1"/>
    </source>
</evidence>
<gene>
    <name evidence="7" type="ORF">MO867_12625</name>
</gene>
<evidence type="ECO:0000259" key="6">
    <source>
        <dbReference type="PROSITE" id="PS51007"/>
    </source>
</evidence>
<protein>
    <recommendedName>
        <fullName evidence="6">Cytochrome c domain-containing protein</fullName>
    </recommendedName>
</protein>
<keyword evidence="3 4" id="KW-0408">Iron</keyword>
<dbReference type="EMBL" id="JALBWM010000052">
    <property type="protein sequence ID" value="MCO1335177.1"/>
    <property type="molecule type" value="Genomic_DNA"/>
</dbReference>
<dbReference type="InterPro" id="IPR051395">
    <property type="entry name" value="Cytochrome_c_Peroxidase/MauG"/>
</dbReference>
<dbReference type="PANTHER" id="PTHR30600:SF4">
    <property type="entry name" value="CYTOCHROME C DOMAIN-CONTAINING PROTEIN"/>
    <property type="match status" value="1"/>
</dbReference>
<accession>A0A9X2EMW9</accession>
<dbReference type="Proteomes" id="UP001139028">
    <property type="component" value="Unassembled WGS sequence"/>
</dbReference>
<keyword evidence="1 4" id="KW-0349">Heme</keyword>
<evidence type="ECO:0000256" key="2">
    <source>
        <dbReference type="ARBA" id="ARBA00022723"/>
    </source>
</evidence>
<dbReference type="InterPro" id="IPR009056">
    <property type="entry name" value="Cyt_c-like_dom"/>
</dbReference>
<dbReference type="GO" id="GO:0046872">
    <property type="term" value="F:metal ion binding"/>
    <property type="evidence" value="ECO:0007669"/>
    <property type="project" value="UniProtKB-KW"/>
</dbReference>
<dbReference type="GO" id="GO:0004130">
    <property type="term" value="F:cytochrome-c peroxidase activity"/>
    <property type="evidence" value="ECO:0007669"/>
    <property type="project" value="TreeGrafter"/>
</dbReference>
<feature type="chain" id="PRO_5040942365" description="Cytochrome c domain-containing protein" evidence="5">
    <location>
        <begin position="27"/>
        <end position="542"/>
    </location>
</feature>
<evidence type="ECO:0000256" key="3">
    <source>
        <dbReference type="ARBA" id="ARBA00023004"/>
    </source>
</evidence>